<proteinExistence type="predicted"/>
<dbReference type="EMBL" id="RCHS01002416">
    <property type="protein sequence ID" value="RMX47516.1"/>
    <property type="molecule type" value="Genomic_DNA"/>
</dbReference>
<dbReference type="Proteomes" id="UP000275408">
    <property type="component" value="Unassembled WGS sequence"/>
</dbReference>
<dbReference type="AlphaFoldDB" id="A0A3M6U1N4"/>
<reference evidence="1 2" key="1">
    <citation type="journal article" date="2018" name="Sci. Rep.">
        <title>Comparative analysis of the Pocillopora damicornis genome highlights role of immune system in coral evolution.</title>
        <authorList>
            <person name="Cunning R."/>
            <person name="Bay R.A."/>
            <person name="Gillette P."/>
            <person name="Baker A.C."/>
            <person name="Traylor-Knowles N."/>
        </authorList>
    </citation>
    <scope>NUCLEOTIDE SEQUENCE [LARGE SCALE GENOMIC DNA]</scope>
    <source>
        <strain evidence="1">RSMAS</strain>
        <tissue evidence="1">Whole animal</tissue>
    </source>
</reference>
<accession>A0A3M6U1N4</accession>
<organism evidence="1 2">
    <name type="scientific">Pocillopora damicornis</name>
    <name type="common">Cauliflower coral</name>
    <name type="synonym">Millepora damicornis</name>
    <dbReference type="NCBI Taxonomy" id="46731"/>
    <lineage>
        <taxon>Eukaryota</taxon>
        <taxon>Metazoa</taxon>
        <taxon>Cnidaria</taxon>
        <taxon>Anthozoa</taxon>
        <taxon>Hexacorallia</taxon>
        <taxon>Scleractinia</taxon>
        <taxon>Astrocoeniina</taxon>
        <taxon>Pocilloporidae</taxon>
        <taxon>Pocillopora</taxon>
    </lineage>
</organism>
<protein>
    <submittedName>
        <fullName evidence="1">Uncharacterized protein</fullName>
    </submittedName>
</protein>
<evidence type="ECO:0000313" key="1">
    <source>
        <dbReference type="EMBL" id="RMX47516.1"/>
    </source>
</evidence>
<sequence length="141" mass="15687">MTINETGACKQLDDLVLAESMPLSEQFLPARLKSSVISDGLNQFEADTYALNHGSRASGAGSLRWPLLDTGRCHEQRELLPSTSLKLLVSLYQTPSLAPCERWISIYRIVGENITREIRSCYECGVLENKLTGRAIISCKR</sequence>
<name>A0A3M6U1N4_POCDA</name>
<gene>
    <name evidence="1" type="ORF">pdam_00002175</name>
</gene>
<comment type="caution">
    <text evidence="1">The sequence shown here is derived from an EMBL/GenBank/DDBJ whole genome shotgun (WGS) entry which is preliminary data.</text>
</comment>
<keyword evidence="2" id="KW-1185">Reference proteome</keyword>
<evidence type="ECO:0000313" key="2">
    <source>
        <dbReference type="Proteomes" id="UP000275408"/>
    </source>
</evidence>